<reference evidence="1" key="2">
    <citation type="submission" date="2020-09" db="EMBL/GenBank/DDBJ databases">
        <authorList>
            <person name="Sun Q."/>
            <person name="Ohkuma M."/>
        </authorList>
    </citation>
    <scope>NUCLEOTIDE SEQUENCE</scope>
    <source>
        <strain evidence="1">JCM 4125</strain>
    </source>
</reference>
<sequence length="365" mass="37682">MFPDSQARIVVTRLDPPTVQLLPGSPALDVSAQGVPMATVVGTDTSASVQISAHWWPDGKETAALVARAATELDVPPSTVIVTPGPVTVRHVTLVARGDGEEEAVLASSTSSGMPPYTALLAGPLPPALLPLAREALQGRRGRLLVRFDGAVGADEVVRELDVGEAMSDAPSGEKHIFLTATATEAPVTDPAAPGASLPLRITVATGSVPVRAVDLTGADAAGTPWTVTYPSDDPLPEQLPAAESLDLVVHGESGKPYRRTLRPGASGWVIDEAALGLVTVTCQAPGRTDGAVVALEVWYEPAGDGLPDHRSVTLDAPEWTASWLVASAQEDLGGELVIDVTETGADGVAVPKHTVHSISPQVRV</sequence>
<evidence type="ECO:0000313" key="2">
    <source>
        <dbReference type="Proteomes" id="UP000646776"/>
    </source>
</evidence>
<dbReference type="EMBL" id="BMSA01000018">
    <property type="protein sequence ID" value="GGT70535.1"/>
    <property type="molecule type" value="Genomic_DNA"/>
</dbReference>
<proteinExistence type="predicted"/>
<evidence type="ECO:0000313" key="1">
    <source>
        <dbReference type="EMBL" id="GGT70535.1"/>
    </source>
</evidence>
<comment type="caution">
    <text evidence="1">The sequence shown here is derived from an EMBL/GenBank/DDBJ whole genome shotgun (WGS) entry which is preliminary data.</text>
</comment>
<dbReference type="Proteomes" id="UP000646776">
    <property type="component" value="Unassembled WGS sequence"/>
</dbReference>
<protein>
    <submittedName>
        <fullName evidence="1">Uncharacterized protein</fullName>
    </submittedName>
</protein>
<gene>
    <name evidence="1" type="ORF">GCM10010226_55500</name>
</gene>
<dbReference type="AlphaFoldDB" id="A0A918HJU7"/>
<name>A0A918HJU7_9ACTN</name>
<accession>A0A918HJU7</accession>
<reference evidence="1" key="1">
    <citation type="journal article" date="2014" name="Int. J. Syst. Evol. Microbiol.">
        <title>Complete genome sequence of Corynebacterium casei LMG S-19264T (=DSM 44701T), isolated from a smear-ripened cheese.</title>
        <authorList>
            <consortium name="US DOE Joint Genome Institute (JGI-PGF)"/>
            <person name="Walter F."/>
            <person name="Albersmeier A."/>
            <person name="Kalinowski J."/>
            <person name="Ruckert C."/>
        </authorList>
    </citation>
    <scope>NUCLEOTIDE SEQUENCE</scope>
    <source>
        <strain evidence="1">JCM 4125</strain>
    </source>
</reference>
<keyword evidence="2" id="KW-1185">Reference proteome</keyword>
<organism evidence="1 2">
    <name type="scientific">Streptomyces phaeofaciens</name>
    <dbReference type="NCBI Taxonomy" id="68254"/>
    <lineage>
        <taxon>Bacteria</taxon>
        <taxon>Bacillati</taxon>
        <taxon>Actinomycetota</taxon>
        <taxon>Actinomycetes</taxon>
        <taxon>Kitasatosporales</taxon>
        <taxon>Streptomycetaceae</taxon>
        <taxon>Streptomyces</taxon>
    </lineage>
</organism>